<name>A0A5Q6RK10_9ACTN</name>
<protein>
    <recommendedName>
        <fullName evidence="4">WD40 repeat domain-containing protein</fullName>
    </recommendedName>
</protein>
<dbReference type="EMBL" id="VDFQ02000007">
    <property type="protein sequence ID" value="KAA1418349.1"/>
    <property type="molecule type" value="Genomic_DNA"/>
</dbReference>
<organism evidence="2 3">
    <name type="scientific">Mumia zhuanghuii</name>
    <dbReference type="NCBI Taxonomy" id="2585211"/>
    <lineage>
        <taxon>Bacteria</taxon>
        <taxon>Bacillati</taxon>
        <taxon>Actinomycetota</taxon>
        <taxon>Actinomycetes</taxon>
        <taxon>Propionibacteriales</taxon>
        <taxon>Nocardioidaceae</taxon>
        <taxon>Mumia</taxon>
    </lineage>
</organism>
<dbReference type="AlphaFoldDB" id="A0A5Q6RK10"/>
<comment type="caution">
    <text evidence="2">The sequence shown here is derived from an EMBL/GenBank/DDBJ whole genome shotgun (WGS) entry which is preliminary data.</text>
</comment>
<evidence type="ECO:0000313" key="3">
    <source>
        <dbReference type="Proteomes" id="UP000307768"/>
    </source>
</evidence>
<dbReference type="OrthoDB" id="3765694at2"/>
<accession>A0A5Q6RK10</accession>
<proteinExistence type="predicted"/>
<evidence type="ECO:0008006" key="4">
    <source>
        <dbReference type="Google" id="ProtNLM"/>
    </source>
</evidence>
<feature type="transmembrane region" description="Helical" evidence="1">
    <location>
        <begin position="39"/>
        <end position="60"/>
    </location>
</feature>
<keyword evidence="1" id="KW-0472">Membrane</keyword>
<gene>
    <name evidence="2" type="ORF">FE697_021245</name>
</gene>
<keyword evidence="1" id="KW-0812">Transmembrane</keyword>
<evidence type="ECO:0000256" key="1">
    <source>
        <dbReference type="SAM" id="Phobius"/>
    </source>
</evidence>
<dbReference type="Proteomes" id="UP000307768">
    <property type="component" value="Unassembled WGS sequence"/>
</dbReference>
<dbReference type="RefSeq" id="WP_149771640.1">
    <property type="nucleotide sequence ID" value="NZ_VDFQ02000007.1"/>
</dbReference>
<sequence length="387" mass="40795">MTDRLSDLLRDEAEAIAVPAAPVTSIVRSGRAALRRRRATRGIGVLAAAGIVATGVGLTVESGAPASAAQARFENAAAAPAYGTYGAFAAGRTVYIGNHQVSFDEAVKSIYYTSTGVLVRTGEKAYLDDAGPSHYTLISPDGSTREVALDMGDRVPATDPESPYLGYLDPVEGDASRWAFVVVDLRTGDEVARQFEHGAFTWGGWEAPPASLAGDHLWGLFDDGWHELDWRTGATRVVPGTAGAMFEAAHGRYADSTARFTDAGPVPGQWRVRDFRTGAVQQSIADPGTIFGDLSPDGRYVQVVDDAWSVDGEPTATERRFVSVESGATVTLPGGVAYGWTPTGNTLSVDADADRITVCDPADGTCDEIELEIGSGKVKLGGLSYES</sequence>
<reference evidence="2 3" key="1">
    <citation type="submission" date="2019-09" db="EMBL/GenBank/DDBJ databases">
        <title>Mumia zhuanghuii sp. nov. isolated from the intestinal contents of plateau pika (Ochotona curzoniae) in the Qinghai-Tibet plateau of China.</title>
        <authorList>
            <person name="Tian Z."/>
        </authorList>
    </citation>
    <scope>NUCLEOTIDE SEQUENCE [LARGE SCALE GENOMIC DNA]</scope>
    <source>
        <strain evidence="3">350</strain>
    </source>
</reference>
<keyword evidence="1" id="KW-1133">Transmembrane helix</keyword>
<evidence type="ECO:0000313" key="2">
    <source>
        <dbReference type="EMBL" id="KAA1418349.1"/>
    </source>
</evidence>